<sequence>MLSTDMIDMFNIRANVRTLSKWRRLKHRPQRRHIQRICDHWIDLWHRNSLVSVPPVVLCRLWALYDP</sequence>
<accession>W6Q9G0</accession>
<name>W6Q9G0_PENRF</name>
<dbReference type="AlphaFoldDB" id="W6Q9G0"/>
<keyword evidence="2" id="KW-1185">Reference proteome</keyword>
<evidence type="ECO:0000313" key="2">
    <source>
        <dbReference type="Proteomes" id="UP000030686"/>
    </source>
</evidence>
<reference evidence="1" key="1">
    <citation type="journal article" date="2014" name="Nat. Commun.">
        <title>Multiple recent horizontal transfers of a large genomic region in cheese making fungi.</title>
        <authorList>
            <person name="Cheeseman K."/>
            <person name="Ropars J."/>
            <person name="Renault P."/>
            <person name="Dupont J."/>
            <person name="Gouzy J."/>
            <person name="Branca A."/>
            <person name="Abraham A.L."/>
            <person name="Ceppi M."/>
            <person name="Conseiller E."/>
            <person name="Debuchy R."/>
            <person name="Malagnac F."/>
            <person name="Goarin A."/>
            <person name="Silar P."/>
            <person name="Lacoste S."/>
            <person name="Sallet E."/>
            <person name="Bensimon A."/>
            <person name="Giraud T."/>
            <person name="Brygoo Y."/>
        </authorList>
    </citation>
    <scope>NUCLEOTIDE SEQUENCE [LARGE SCALE GENOMIC DNA]</scope>
    <source>
        <strain evidence="1">FM164</strain>
    </source>
</reference>
<proteinExistence type="predicted"/>
<organism evidence="1 2">
    <name type="scientific">Penicillium roqueforti (strain FM164)</name>
    <dbReference type="NCBI Taxonomy" id="1365484"/>
    <lineage>
        <taxon>Eukaryota</taxon>
        <taxon>Fungi</taxon>
        <taxon>Dikarya</taxon>
        <taxon>Ascomycota</taxon>
        <taxon>Pezizomycotina</taxon>
        <taxon>Eurotiomycetes</taxon>
        <taxon>Eurotiomycetidae</taxon>
        <taxon>Eurotiales</taxon>
        <taxon>Aspergillaceae</taxon>
        <taxon>Penicillium</taxon>
    </lineage>
</organism>
<dbReference type="EMBL" id="HG792016">
    <property type="protein sequence ID" value="CDM33253.1"/>
    <property type="molecule type" value="Genomic_DNA"/>
</dbReference>
<protein>
    <submittedName>
        <fullName evidence="1">Genomic scaffold, ProqFM164S02</fullName>
    </submittedName>
</protein>
<gene>
    <name evidence="1" type="ORF">PROQFM164_S02g003405</name>
</gene>
<dbReference type="OrthoDB" id="4346273at2759"/>
<evidence type="ECO:0000313" key="1">
    <source>
        <dbReference type="EMBL" id="CDM33253.1"/>
    </source>
</evidence>
<dbReference type="Proteomes" id="UP000030686">
    <property type="component" value="Unassembled WGS sequence"/>
</dbReference>